<dbReference type="HAMAP" id="MF_00489">
    <property type="entry name" value="UPF0178"/>
    <property type="match status" value="1"/>
</dbReference>
<dbReference type="Pfam" id="PF02639">
    <property type="entry name" value="DUF188"/>
    <property type="match status" value="1"/>
</dbReference>
<name>A0A5S9IKE3_UABAM</name>
<accession>A0A5S9IKE3</accession>
<dbReference type="NCBIfam" id="NF001095">
    <property type="entry name" value="PRK00124.1"/>
    <property type="match status" value="1"/>
</dbReference>
<dbReference type="PANTHER" id="PTHR35146:SF1">
    <property type="entry name" value="UPF0178 PROTEIN YAII"/>
    <property type="match status" value="1"/>
</dbReference>
<dbReference type="Proteomes" id="UP000326354">
    <property type="component" value="Chromosome"/>
</dbReference>
<dbReference type="PANTHER" id="PTHR35146">
    <property type="entry name" value="UPF0178 PROTEIN YAII"/>
    <property type="match status" value="1"/>
</dbReference>
<organism evidence="3 4">
    <name type="scientific">Uabimicrobium amorphum</name>
    <dbReference type="NCBI Taxonomy" id="2596890"/>
    <lineage>
        <taxon>Bacteria</taxon>
        <taxon>Pseudomonadati</taxon>
        <taxon>Planctomycetota</taxon>
        <taxon>Candidatus Uabimicrobiia</taxon>
        <taxon>Candidatus Uabimicrobiales</taxon>
        <taxon>Candidatus Uabimicrobiaceae</taxon>
        <taxon>Candidatus Uabimicrobium</taxon>
    </lineage>
</organism>
<dbReference type="AlphaFoldDB" id="A0A5S9IKE3"/>
<dbReference type="CDD" id="cd18720">
    <property type="entry name" value="PIN_YqxD-like"/>
    <property type="match status" value="1"/>
</dbReference>
<keyword evidence="4" id="KW-1185">Reference proteome</keyword>
<proteinExistence type="inferred from homology"/>
<evidence type="ECO:0000313" key="3">
    <source>
        <dbReference type="EMBL" id="BBM83066.1"/>
    </source>
</evidence>
<sequence length="153" mass="17519">MRIFIDADGCPVKQEVYRVAQRYKLNVVLVANTWMKTPQTTWAEFVMVNDDLDAADDWIVDNVAENDIVVTADIPLASRSLDKGAYALSHRGRIFDDDNIKDAVATRDLQAQLREAGMMTRGPAPFQKKDRSRFLQSLDLVIQKIYKKMKRNK</sequence>
<evidence type="ECO:0000256" key="1">
    <source>
        <dbReference type="ARBA" id="ARBA00008522"/>
    </source>
</evidence>
<comment type="similarity">
    <text evidence="1 2">Belongs to the UPF0178 family.</text>
</comment>
<evidence type="ECO:0000256" key="2">
    <source>
        <dbReference type="HAMAP-Rule" id="MF_00489"/>
    </source>
</evidence>
<dbReference type="KEGG" id="uam:UABAM_01416"/>
<dbReference type="RefSeq" id="WP_151967286.1">
    <property type="nucleotide sequence ID" value="NZ_AP019860.1"/>
</dbReference>
<dbReference type="EMBL" id="AP019860">
    <property type="protein sequence ID" value="BBM83066.1"/>
    <property type="molecule type" value="Genomic_DNA"/>
</dbReference>
<dbReference type="InterPro" id="IPR003791">
    <property type="entry name" value="UPF0178"/>
</dbReference>
<protein>
    <recommendedName>
        <fullName evidence="2">UPF0178 protein UABAM_01416</fullName>
    </recommendedName>
</protein>
<evidence type="ECO:0000313" key="4">
    <source>
        <dbReference type="Proteomes" id="UP000326354"/>
    </source>
</evidence>
<gene>
    <name evidence="3" type="ORF">UABAM_01416</name>
</gene>
<dbReference type="OrthoDB" id="9798918at2"/>
<reference evidence="3 4" key="1">
    <citation type="submission" date="2019-08" db="EMBL/GenBank/DDBJ databases">
        <title>Complete genome sequence of Candidatus Uab amorphum.</title>
        <authorList>
            <person name="Shiratori T."/>
            <person name="Suzuki S."/>
            <person name="Kakizawa Y."/>
            <person name="Ishida K."/>
        </authorList>
    </citation>
    <scope>NUCLEOTIDE SEQUENCE [LARGE SCALE GENOMIC DNA]</scope>
    <source>
        <strain evidence="3 4">SRT547</strain>
    </source>
</reference>